<feature type="compositionally biased region" description="Gly residues" evidence="1">
    <location>
        <begin position="199"/>
        <end position="212"/>
    </location>
</feature>
<dbReference type="Pfam" id="PF17898">
    <property type="entry name" value="GerD"/>
    <property type="match status" value="1"/>
</dbReference>
<dbReference type="STRING" id="1385512.N784_13645"/>
<dbReference type="EMBL" id="AVPG01000040">
    <property type="protein sequence ID" value="KGX84375.1"/>
    <property type="molecule type" value="Genomic_DNA"/>
</dbReference>
<proteinExistence type="predicted"/>
<feature type="compositionally biased region" description="Basic and acidic residues" evidence="1">
    <location>
        <begin position="177"/>
        <end position="197"/>
    </location>
</feature>
<keyword evidence="5" id="KW-1185">Reference proteome</keyword>
<keyword evidence="2" id="KW-0732">Signal</keyword>
<dbReference type="PROSITE" id="PS51257">
    <property type="entry name" value="PROKAR_LIPOPROTEIN"/>
    <property type="match status" value="1"/>
</dbReference>
<evidence type="ECO:0000313" key="4">
    <source>
        <dbReference type="EMBL" id="KGX84375.1"/>
    </source>
</evidence>
<sequence>MNKVKGLILLASIAFLVACTGNSSSSGDQAAYDTTKKMVVDILKTDDGKKAITEVLKEEDMKKQLALESDVVTKAIEETVTSKKGEQFWSKQFEDPQFSKTFAESMMKEQEKLMKDLMKDPTYQKSMLELLQNPEMEQQMLTVVKSQQFREHLEKTIEETMNTPMFKEKMSQIVLKAAEEMKASNKKQSQDDNKQSEDSGGGSEQSEGSGGA</sequence>
<reference evidence="4 5" key="1">
    <citation type="submission" date="2013-08" db="EMBL/GenBank/DDBJ databases">
        <authorList>
            <person name="Huang J."/>
            <person name="Wang G."/>
        </authorList>
    </citation>
    <scope>NUCLEOTIDE SEQUENCE [LARGE SCALE GENOMIC DNA]</scope>
    <source>
        <strain evidence="4 5">JSM 072002</strain>
    </source>
</reference>
<evidence type="ECO:0000313" key="5">
    <source>
        <dbReference type="Proteomes" id="UP000030401"/>
    </source>
</evidence>
<accession>A0A0A5FZY0</accession>
<feature type="domain" description="Spore germination GerD central core" evidence="3">
    <location>
        <begin position="66"/>
        <end position="178"/>
    </location>
</feature>
<evidence type="ECO:0000256" key="2">
    <source>
        <dbReference type="SAM" id="SignalP"/>
    </source>
</evidence>
<name>A0A0A5FZY0_9BACI</name>
<dbReference type="eggNOG" id="ENOG50304MB">
    <property type="taxonomic scope" value="Bacteria"/>
</dbReference>
<comment type="caution">
    <text evidence="4">The sequence shown here is derived from an EMBL/GenBank/DDBJ whole genome shotgun (WGS) entry which is preliminary data.</text>
</comment>
<dbReference type="NCBIfam" id="NF040801">
    <property type="entry name" value="spore_GerD"/>
    <property type="match status" value="1"/>
</dbReference>
<feature type="signal peptide" evidence="2">
    <location>
        <begin position="1"/>
        <end position="30"/>
    </location>
</feature>
<dbReference type="AlphaFoldDB" id="A0A0A5FZY0"/>
<feature type="region of interest" description="Disordered" evidence="1">
    <location>
        <begin position="177"/>
        <end position="212"/>
    </location>
</feature>
<dbReference type="RefSeq" id="WP_052127376.1">
    <property type="nucleotide sequence ID" value="NZ_AVPG01000040.1"/>
</dbReference>
<organism evidence="4 5">
    <name type="scientific">Pontibacillus litoralis JSM 072002</name>
    <dbReference type="NCBI Taxonomy" id="1385512"/>
    <lineage>
        <taxon>Bacteria</taxon>
        <taxon>Bacillati</taxon>
        <taxon>Bacillota</taxon>
        <taxon>Bacilli</taxon>
        <taxon>Bacillales</taxon>
        <taxon>Bacillaceae</taxon>
        <taxon>Pontibacillus</taxon>
    </lineage>
</organism>
<dbReference type="OrthoDB" id="2375836at2"/>
<protein>
    <submittedName>
        <fullName evidence="4">Spore germination protein GerD</fullName>
    </submittedName>
</protein>
<evidence type="ECO:0000259" key="3">
    <source>
        <dbReference type="Pfam" id="PF17898"/>
    </source>
</evidence>
<feature type="chain" id="PRO_5002010278" evidence="2">
    <location>
        <begin position="31"/>
        <end position="212"/>
    </location>
</feature>
<gene>
    <name evidence="4" type="ORF">N784_13645</name>
</gene>
<evidence type="ECO:0000256" key="1">
    <source>
        <dbReference type="SAM" id="MobiDB-lite"/>
    </source>
</evidence>
<dbReference type="InterPro" id="IPR041262">
    <property type="entry name" value="GerD_central"/>
</dbReference>
<dbReference type="Proteomes" id="UP000030401">
    <property type="component" value="Unassembled WGS sequence"/>
</dbReference>